<keyword evidence="7" id="KW-0645">Protease</keyword>
<evidence type="ECO:0000256" key="4">
    <source>
        <dbReference type="ARBA" id="ARBA00012564"/>
    </source>
</evidence>
<keyword evidence="11" id="KW-0482">Metalloprotease</keyword>
<keyword evidence="9" id="KW-0378">Hydrolase</keyword>
<sequence length="651" mass="73085">MKATLYVLLLAFPLLSQTLQAQHQPLSACAESRTQAMQRQAVASPAHAKLMQQYNVTFYKLDLHLERNSTYISGNVTTNANLQVAQLDTFAFELHPNFQIDSVLVNGRKQASISRNAGDVSVKLQTPVTAPAKVTAQIFYKGTAPSGASAAIGNGFSTAREVNWGGANVTWSLSQPYAGYEWWPTKQILTDKADSVHVFVTTSAENKVGSNGLLTNTVQLPNNKVRYEWKSRYPIAYYLISVAVSDYLEYNLLANPTGAPTPIPIINYVYNTTTLNQFKSQIDLTVPLLETFSDLFTLYPFAKEKYGHSMAPMGGGMEHQTITTQSTFNFTLTAHELAHQWFGDNVTCATWQDIWLNEGFASYAEYLALEQLQPFYAPEWMSTAQGRVLAVPTGSVFVEDTTNVSRIFNYRLSYAKGATVLHMLRFTIDNDELFFEALRSYQQQLGGSTATTADLQRVFEETTNLNLDYFFEQWYKGEGWPTITIDWQQQDGQLVLSATQTPSASTPFFRTDVEYLIQTASGDSLVRVSQTEQTEQYQFSLDKEVIGIVIDPNNWLLARKVIQNVTSAPAPPLEQAARIYPNPTQDLTTIENLTFQPNILEVHDRTGRLVYRQQLLYNQQVQFSAASLPAGLYFIRASNGNKYFQGKFVKR</sequence>
<evidence type="ECO:0000313" key="15">
    <source>
        <dbReference type="EMBL" id="AKD03083.1"/>
    </source>
</evidence>
<accession>A0A0E3ZES7</accession>
<organism evidence="15 16">
    <name type="scientific">Pontibacter korlensis</name>
    <dbReference type="NCBI Taxonomy" id="400092"/>
    <lineage>
        <taxon>Bacteria</taxon>
        <taxon>Pseudomonadati</taxon>
        <taxon>Bacteroidota</taxon>
        <taxon>Cytophagia</taxon>
        <taxon>Cytophagales</taxon>
        <taxon>Hymenobacteraceae</taxon>
        <taxon>Pontibacter</taxon>
    </lineage>
</organism>
<dbReference type="NCBIfam" id="TIGR04183">
    <property type="entry name" value="Por_Secre_tail"/>
    <property type="match status" value="1"/>
</dbReference>
<dbReference type="InterPro" id="IPR027268">
    <property type="entry name" value="Peptidase_M4/M1_CTD_sf"/>
</dbReference>
<dbReference type="STRING" id="400092.PKOR_08065"/>
<keyword evidence="16" id="KW-1185">Reference proteome</keyword>
<dbReference type="InterPro" id="IPR001930">
    <property type="entry name" value="Peptidase_M1"/>
</dbReference>
<dbReference type="PATRIC" id="fig|400092.3.peg.1779"/>
<keyword evidence="12" id="KW-0732">Signal</keyword>
<dbReference type="EMBL" id="CP009621">
    <property type="protein sequence ID" value="AKD03083.1"/>
    <property type="molecule type" value="Genomic_DNA"/>
</dbReference>
<dbReference type="Proteomes" id="UP000033109">
    <property type="component" value="Chromosome"/>
</dbReference>
<dbReference type="Pfam" id="PF01433">
    <property type="entry name" value="Peptidase_M1"/>
    <property type="match status" value="1"/>
</dbReference>
<dbReference type="GO" id="GO:0016020">
    <property type="term" value="C:membrane"/>
    <property type="evidence" value="ECO:0007669"/>
    <property type="project" value="TreeGrafter"/>
</dbReference>
<evidence type="ECO:0000256" key="12">
    <source>
        <dbReference type="SAM" id="SignalP"/>
    </source>
</evidence>
<dbReference type="PANTHER" id="PTHR11533">
    <property type="entry name" value="PROTEASE M1 ZINC METALLOPROTEASE"/>
    <property type="match status" value="1"/>
</dbReference>
<evidence type="ECO:0000256" key="3">
    <source>
        <dbReference type="ARBA" id="ARBA00010136"/>
    </source>
</evidence>
<dbReference type="GO" id="GO:0016285">
    <property type="term" value="F:alanyl aminopeptidase activity"/>
    <property type="evidence" value="ECO:0007669"/>
    <property type="project" value="UniProtKB-EC"/>
</dbReference>
<feature type="domain" description="Secretion system C-terminal sorting" evidence="14">
    <location>
        <begin position="579"/>
        <end position="648"/>
    </location>
</feature>
<dbReference type="SUPFAM" id="SSF55486">
    <property type="entry name" value="Metalloproteases ('zincins'), catalytic domain"/>
    <property type="match status" value="1"/>
</dbReference>
<dbReference type="HOGENOM" id="CLU_014298_1_0_10"/>
<reference evidence="15 16" key="1">
    <citation type="journal article" date="2015" name="Sci. Rep.">
        <title>Unraveling adaptation of Pontibacter korlensis to radiation and infertility in desert through complete genome and comparative transcriptomic analysis.</title>
        <authorList>
            <person name="Dai J."/>
            <person name="Dai W."/>
            <person name="Qiu C."/>
            <person name="Yang Z."/>
            <person name="Zhang Y."/>
            <person name="Zhou M."/>
            <person name="Zhang L."/>
            <person name="Fang C."/>
            <person name="Gao Q."/>
            <person name="Yang Q."/>
            <person name="Li X."/>
            <person name="Wang Z."/>
            <person name="Wang Z."/>
            <person name="Jia Z."/>
            <person name="Chen X."/>
        </authorList>
    </citation>
    <scope>NUCLEOTIDE SEQUENCE [LARGE SCALE GENOMIC DNA]</scope>
    <source>
        <strain evidence="15 16">X14-1T</strain>
    </source>
</reference>
<evidence type="ECO:0000259" key="14">
    <source>
        <dbReference type="Pfam" id="PF18962"/>
    </source>
</evidence>
<comment type="similarity">
    <text evidence="3">Belongs to the peptidase M1 family.</text>
</comment>
<dbReference type="SUPFAM" id="SSF63737">
    <property type="entry name" value="Leukotriene A4 hydrolase N-terminal domain"/>
    <property type="match status" value="1"/>
</dbReference>
<dbReference type="GO" id="GO:0042277">
    <property type="term" value="F:peptide binding"/>
    <property type="evidence" value="ECO:0007669"/>
    <property type="project" value="TreeGrafter"/>
</dbReference>
<dbReference type="InterPro" id="IPR050344">
    <property type="entry name" value="Peptidase_M1_aminopeptidases"/>
</dbReference>
<evidence type="ECO:0000256" key="1">
    <source>
        <dbReference type="ARBA" id="ARBA00000098"/>
    </source>
</evidence>
<keyword evidence="8" id="KW-0479">Metal-binding</keyword>
<evidence type="ECO:0000256" key="8">
    <source>
        <dbReference type="ARBA" id="ARBA00022723"/>
    </source>
</evidence>
<dbReference type="OrthoDB" id="100605at2"/>
<evidence type="ECO:0000259" key="13">
    <source>
        <dbReference type="Pfam" id="PF01433"/>
    </source>
</evidence>
<dbReference type="AlphaFoldDB" id="A0A0E3ZES7"/>
<evidence type="ECO:0000256" key="10">
    <source>
        <dbReference type="ARBA" id="ARBA00022833"/>
    </source>
</evidence>
<proteinExistence type="inferred from homology"/>
<evidence type="ECO:0000256" key="6">
    <source>
        <dbReference type="ARBA" id="ARBA00022438"/>
    </source>
</evidence>
<dbReference type="PANTHER" id="PTHR11533:SF174">
    <property type="entry name" value="PUROMYCIN-SENSITIVE AMINOPEPTIDASE-RELATED"/>
    <property type="match status" value="1"/>
</dbReference>
<dbReference type="RefSeq" id="WP_046310107.1">
    <property type="nucleotide sequence ID" value="NZ_CBCSCY010000010.1"/>
</dbReference>
<gene>
    <name evidence="15" type="ORF">PKOR_08065</name>
</gene>
<feature type="domain" description="Peptidase M1 membrane alanine aminopeptidase" evidence="13">
    <location>
        <begin position="324"/>
        <end position="474"/>
    </location>
</feature>
<evidence type="ECO:0000256" key="9">
    <source>
        <dbReference type="ARBA" id="ARBA00022801"/>
    </source>
</evidence>
<feature type="signal peptide" evidence="12">
    <location>
        <begin position="1"/>
        <end position="21"/>
    </location>
</feature>
<dbReference type="GO" id="GO:0008270">
    <property type="term" value="F:zinc ion binding"/>
    <property type="evidence" value="ECO:0007669"/>
    <property type="project" value="InterPro"/>
</dbReference>
<dbReference type="InterPro" id="IPR014782">
    <property type="entry name" value="Peptidase_M1_dom"/>
</dbReference>
<feature type="chain" id="PRO_5002416932" description="Aminopeptidase N" evidence="12">
    <location>
        <begin position="22"/>
        <end position="651"/>
    </location>
</feature>
<evidence type="ECO:0000313" key="16">
    <source>
        <dbReference type="Proteomes" id="UP000033109"/>
    </source>
</evidence>
<dbReference type="InterPro" id="IPR042097">
    <property type="entry name" value="Aminopeptidase_N-like_N_sf"/>
</dbReference>
<comment type="catalytic activity">
    <reaction evidence="1">
        <text>Release of an N-terminal amino acid, Xaa-|-Yaa- from a peptide, amide or arylamide. Xaa is preferably Ala, but may be most amino acids including Pro (slow action). When a terminal hydrophobic residue is followed by a prolyl residue, the two may be released as an intact Xaa-Pro dipeptide.</text>
        <dbReference type="EC" id="3.4.11.2"/>
    </reaction>
</comment>
<keyword evidence="10" id="KW-0862">Zinc</keyword>
<dbReference type="GO" id="GO:0070006">
    <property type="term" value="F:metalloaminopeptidase activity"/>
    <property type="evidence" value="ECO:0007669"/>
    <property type="project" value="TreeGrafter"/>
</dbReference>
<name>A0A0E3ZES7_9BACT</name>
<dbReference type="EC" id="3.4.11.2" evidence="4"/>
<dbReference type="GO" id="GO:0005615">
    <property type="term" value="C:extracellular space"/>
    <property type="evidence" value="ECO:0007669"/>
    <property type="project" value="TreeGrafter"/>
</dbReference>
<dbReference type="PRINTS" id="PR00756">
    <property type="entry name" value="ALADIPTASE"/>
</dbReference>
<dbReference type="Gene3D" id="1.10.390.10">
    <property type="entry name" value="Neutral Protease Domain 2"/>
    <property type="match status" value="1"/>
</dbReference>
<evidence type="ECO:0000256" key="11">
    <source>
        <dbReference type="ARBA" id="ARBA00023049"/>
    </source>
</evidence>
<dbReference type="InterPro" id="IPR026444">
    <property type="entry name" value="Secre_tail"/>
</dbReference>
<dbReference type="KEGG" id="pko:PKOR_08065"/>
<comment type="cofactor">
    <cofactor evidence="2">
        <name>Zn(2+)</name>
        <dbReference type="ChEBI" id="CHEBI:29105"/>
    </cofactor>
</comment>
<dbReference type="CDD" id="cd09603">
    <property type="entry name" value="M1_APN_like"/>
    <property type="match status" value="1"/>
</dbReference>
<dbReference type="Pfam" id="PF18962">
    <property type="entry name" value="Por_Secre_tail"/>
    <property type="match status" value="1"/>
</dbReference>
<dbReference type="GO" id="GO:0043171">
    <property type="term" value="P:peptide catabolic process"/>
    <property type="evidence" value="ECO:0007669"/>
    <property type="project" value="TreeGrafter"/>
</dbReference>
<dbReference type="GO" id="GO:0005737">
    <property type="term" value="C:cytoplasm"/>
    <property type="evidence" value="ECO:0007669"/>
    <property type="project" value="TreeGrafter"/>
</dbReference>
<evidence type="ECO:0000256" key="5">
    <source>
        <dbReference type="ARBA" id="ARBA00015611"/>
    </source>
</evidence>
<dbReference type="Gene3D" id="2.60.40.1730">
    <property type="entry name" value="tricorn interacting facor f3 domain"/>
    <property type="match status" value="1"/>
</dbReference>
<protein>
    <recommendedName>
        <fullName evidence="5">Aminopeptidase N</fullName>
        <ecNumber evidence="4">3.4.11.2</ecNumber>
    </recommendedName>
</protein>
<evidence type="ECO:0000256" key="2">
    <source>
        <dbReference type="ARBA" id="ARBA00001947"/>
    </source>
</evidence>
<dbReference type="GO" id="GO:0006508">
    <property type="term" value="P:proteolysis"/>
    <property type="evidence" value="ECO:0007669"/>
    <property type="project" value="UniProtKB-KW"/>
</dbReference>
<evidence type="ECO:0000256" key="7">
    <source>
        <dbReference type="ARBA" id="ARBA00022670"/>
    </source>
</evidence>
<keyword evidence="6" id="KW-0031">Aminopeptidase</keyword>